<accession>A0A540WVY3</accession>
<dbReference type="GO" id="GO:0046872">
    <property type="term" value="F:metal ion binding"/>
    <property type="evidence" value="ECO:0007669"/>
    <property type="project" value="UniProtKB-KW"/>
</dbReference>
<evidence type="ECO:0000313" key="8">
    <source>
        <dbReference type="Proteomes" id="UP000315369"/>
    </source>
</evidence>
<dbReference type="PANTHER" id="PTHR12151">
    <property type="entry name" value="ELECTRON TRANSPORT PROTIN SCO1/SENC FAMILY MEMBER"/>
    <property type="match status" value="1"/>
</dbReference>
<proteinExistence type="inferred from homology"/>
<evidence type="ECO:0000256" key="1">
    <source>
        <dbReference type="ARBA" id="ARBA00010996"/>
    </source>
</evidence>
<evidence type="ECO:0000256" key="4">
    <source>
        <dbReference type="PIRSR" id="PIRSR603782-2"/>
    </source>
</evidence>
<keyword evidence="2 3" id="KW-0186">Copper</keyword>
<evidence type="ECO:0000259" key="6">
    <source>
        <dbReference type="PROSITE" id="PS51352"/>
    </source>
</evidence>
<dbReference type="Gene3D" id="3.40.30.10">
    <property type="entry name" value="Glutaredoxin"/>
    <property type="match status" value="2"/>
</dbReference>
<dbReference type="AlphaFoldDB" id="A0A540WVY3"/>
<feature type="chain" id="PRO_5021711441" evidence="5">
    <location>
        <begin position="26"/>
        <end position="376"/>
    </location>
</feature>
<reference evidence="7 8" key="1">
    <citation type="submission" date="2019-06" db="EMBL/GenBank/DDBJ databases">
        <authorList>
            <person name="Livingstone P."/>
            <person name="Whitworth D."/>
        </authorList>
    </citation>
    <scope>NUCLEOTIDE SEQUENCE [LARGE SCALE GENOMIC DNA]</scope>
    <source>
        <strain evidence="7 8">AM401</strain>
    </source>
</reference>
<dbReference type="Proteomes" id="UP000315369">
    <property type="component" value="Unassembled WGS sequence"/>
</dbReference>
<comment type="similarity">
    <text evidence="1">Belongs to the SCO1/2 family.</text>
</comment>
<feature type="disulfide bond" description="Redox-active" evidence="4">
    <location>
        <begin position="256"/>
        <end position="260"/>
    </location>
</feature>
<evidence type="ECO:0000256" key="2">
    <source>
        <dbReference type="ARBA" id="ARBA00023008"/>
    </source>
</evidence>
<protein>
    <submittedName>
        <fullName evidence="7">SCO family protein</fullName>
    </submittedName>
</protein>
<dbReference type="CDD" id="cd02968">
    <property type="entry name" value="SCO"/>
    <property type="match status" value="2"/>
</dbReference>
<evidence type="ECO:0000313" key="7">
    <source>
        <dbReference type="EMBL" id="TQF13137.1"/>
    </source>
</evidence>
<feature type="signal peptide" evidence="5">
    <location>
        <begin position="1"/>
        <end position="25"/>
    </location>
</feature>
<evidence type="ECO:0000256" key="3">
    <source>
        <dbReference type="PIRSR" id="PIRSR603782-1"/>
    </source>
</evidence>
<dbReference type="SUPFAM" id="SSF52833">
    <property type="entry name" value="Thioredoxin-like"/>
    <property type="match status" value="2"/>
</dbReference>
<dbReference type="PROSITE" id="PS51352">
    <property type="entry name" value="THIOREDOXIN_2"/>
    <property type="match status" value="1"/>
</dbReference>
<name>A0A540WVY3_9BACT</name>
<feature type="binding site" evidence="3">
    <location>
        <position position="260"/>
    </location>
    <ligand>
        <name>Cu cation</name>
        <dbReference type="ChEBI" id="CHEBI:23378"/>
    </ligand>
</feature>
<keyword evidence="5" id="KW-0732">Signal</keyword>
<dbReference type="Pfam" id="PF02630">
    <property type="entry name" value="SCO1-SenC"/>
    <property type="match status" value="2"/>
</dbReference>
<sequence>MPRLVSPLKISSLTLALVWAPLVLAQEVAVPTPRAASSAPSLDVEVPDVALVDQTGREVKLWTDLVRGHTVAINFIFTRCKTICSPMTATVARVQKELGPRSNVRFISITLDVANDTPERMARFAEPFKPGPGWSFLTGEPAKVKEALVALGGYVPDKEAHRPTVLVGNAVSNTWTRVDGLGSPSAILSAIREVQAASAGPTELGPQARDAAAQDAAAAKYFTNTELVDQHGKTHRFYEDLVRGRKVLINFAFTACKGACSPITKHLTQVQEKLGGRVGKDITMITLSVDPANDTPKSLGTFTKKLGVQPGWYFLTGARENITLVLKKLGGYVDDPDAHNTTLLIGDSATGMWVKSPAMARVENIVYAVEHLNDPR</sequence>
<evidence type="ECO:0000256" key="5">
    <source>
        <dbReference type="SAM" id="SignalP"/>
    </source>
</evidence>
<keyword evidence="4" id="KW-1015">Disulfide bond</keyword>
<organism evidence="7 8">
    <name type="scientific">Myxococcus llanfairpwllgwyngyllgogerychwyrndrobwllllantysiliogogogochensis</name>
    <dbReference type="NCBI Taxonomy" id="2590453"/>
    <lineage>
        <taxon>Bacteria</taxon>
        <taxon>Pseudomonadati</taxon>
        <taxon>Myxococcota</taxon>
        <taxon>Myxococcia</taxon>
        <taxon>Myxococcales</taxon>
        <taxon>Cystobacterineae</taxon>
        <taxon>Myxococcaceae</taxon>
        <taxon>Myxococcus</taxon>
    </lineage>
</organism>
<comment type="caution">
    <text evidence="7">The sequence shown here is derived from an EMBL/GenBank/DDBJ whole genome shotgun (WGS) entry which is preliminary data.</text>
</comment>
<dbReference type="EMBL" id="VIFM01000111">
    <property type="protein sequence ID" value="TQF13137.1"/>
    <property type="molecule type" value="Genomic_DNA"/>
</dbReference>
<feature type="domain" description="Thioredoxin" evidence="6">
    <location>
        <begin position="40"/>
        <end position="196"/>
    </location>
</feature>
<dbReference type="PANTHER" id="PTHR12151:SF25">
    <property type="entry name" value="LINALOOL DEHYDRATASE_ISOMERASE DOMAIN-CONTAINING PROTEIN"/>
    <property type="match status" value="1"/>
</dbReference>
<keyword evidence="8" id="KW-1185">Reference proteome</keyword>
<keyword evidence="3" id="KW-0479">Metal-binding</keyword>
<dbReference type="InterPro" id="IPR003782">
    <property type="entry name" value="SCO1/SenC"/>
</dbReference>
<dbReference type="InterPro" id="IPR036249">
    <property type="entry name" value="Thioredoxin-like_sf"/>
</dbReference>
<dbReference type="OrthoDB" id="9790194at2"/>
<dbReference type="InterPro" id="IPR013766">
    <property type="entry name" value="Thioredoxin_domain"/>
</dbReference>
<gene>
    <name evidence="7" type="ORF">FJV41_25500</name>
</gene>
<feature type="binding site" evidence="3">
    <location>
        <position position="256"/>
    </location>
    <ligand>
        <name>Cu cation</name>
        <dbReference type="ChEBI" id="CHEBI:23378"/>
    </ligand>
</feature>